<dbReference type="Proteomes" id="UP000624701">
    <property type="component" value="Unassembled WGS sequence"/>
</dbReference>
<reference evidence="2" key="1">
    <citation type="journal article" date="2019" name="Int. J. Syst. Evol. Microbiol.">
        <title>The Global Catalogue of Microorganisms (GCM) 10K type strain sequencing project: providing services to taxonomists for standard genome sequencing and annotation.</title>
        <authorList>
            <consortium name="The Broad Institute Genomics Platform"/>
            <consortium name="The Broad Institute Genome Sequencing Center for Infectious Disease"/>
            <person name="Wu L."/>
            <person name="Ma J."/>
        </authorList>
    </citation>
    <scope>NUCLEOTIDE SEQUENCE [LARGE SCALE GENOMIC DNA]</scope>
    <source>
        <strain evidence="2">CCM 8681</strain>
    </source>
</reference>
<dbReference type="EMBL" id="BMDQ01000007">
    <property type="protein sequence ID" value="GGI58496.1"/>
    <property type="molecule type" value="Genomic_DNA"/>
</dbReference>
<sequence length="1106" mass="125289">MAFLPVIALSQELPEVIPPSPTVANLMHFEEVPVSHYTGQPDITIPIFNKKINSDLNFPIALRYDTKGIQVYGVSGWTGTGWSLSAGGVISRTVRDVPDETVKGTLANKTGILHTSDYWNYDNLTNAQKDEYRYKVVGGKYDKFDNQLDLYQFNFLNYSGRFVIVKNGVLLEAKLIDNRNKLKINLNYTTDFALTSFEIVDLKGYRYVFDVSETTTTSSSYESIRQGEVFPNGSVETSTVKTAWHLSKVYTSNNIEVLELNYQTSTEGYTGEPIYTYNKIRTLTNTNDLLSNSYNIGILRPKESISQQSHTTTTKKLLSAHFKDSTSIEFTVKLNSPHPEMSNNSTILENIIIKDNGVEDKRYTLAYEETNRLWLKKVTETSNGQSLDTEINYNNKSALPYFTNQGDSWGYYSGLGEDTSNFCAASSFDEQLITTGLIESIVYPTGGVKEFEFEHNSFSYYGDEPVPYEHYMQNPKNTSSAPSIFIDNHSYVHLSSSSPDVITTFTIPFQQDVYLTSWIDYANSDTQYINEHVLAISNANFYSQIDLEQNCIKIPNVPAGTYDLVLAIRDTELLNSYTIQGDYRINYTQQASTVRHEVLGGGVRIKNIVFRDGPLAQISKQVDYEYLDNNDINSLRASGVIDANANMLEKSHSLTTTKYLFEDADFWFDEFNPTNVTYDVTVKGKNVLTSQGSHVAYKNVRVSENSNGYTTYDFTSAFEYPSPDVSLILYPVTAPQPNIDFKRGLLKSQKTYEESGKILKEVNNTQYEFVEEFVYKKRTPFKSESCPWFQFYDNYTFYSGKLIDTNLVPTCSDFSQPCFSQSQMDNCGLIPELTTDFYTGIAQLKDTTTKEYFYDAQNNQSIKETRQTFTYNTDNYLIAEQDTYYKVKGVDEHLETKYYYPVGPSLNSNSSTIKNKLIINNKINEILETVSFRNGTQISETHNIYDDFDTSLTDDLMLPKEVKVGKGSLTPEKRIEFLKYDSYGNPTEVKKTDGSTIVYLYGFNGSVPVAKISNASFSSVSSALSGVTTFSGNMSTAQENSLRNASSLNDAMISFYRYDPLKGVISTSDDKGYTTSYEYDAFNRLKRVKDAQGKILGENTYHYKNQ</sequence>
<accession>A0ABQ2C1P9</accession>
<proteinExistence type="predicted"/>
<evidence type="ECO:0008006" key="3">
    <source>
        <dbReference type="Google" id="ProtNLM"/>
    </source>
</evidence>
<keyword evidence="2" id="KW-1185">Reference proteome</keyword>
<protein>
    <recommendedName>
        <fullName evidence="3">YD repeat-containing protein</fullName>
    </recommendedName>
</protein>
<dbReference type="Gene3D" id="2.180.10.10">
    <property type="entry name" value="RHS repeat-associated core"/>
    <property type="match status" value="1"/>
</dbReference>
<name>A0ABQ2C1P9_9FLAO</name>
<evidence type="ECO:0000313" key="1">
    <source>
        <dbReference type="EMBL" id="GGI58496.1"/>
    </source>
</evidence>
<dbReference type="Pfam" id="PF05593">
    <property type="entry name" value="RHS_repeat"/>
    <property type="match status" value="1"/>
</dbReference>
<gene>
    <name evidence="1" type="ORF">GCM10011444_28050</name>
</gene>
<dbReference type="InterPro" id="IPR006530">
    <property type="entry name" value="YD"/>
</dbReference>
<dbReference type="NCBIfam" id="TIGR01643">
    <property type="entry name" value="YD_repeat_2x"/>
    <property type="match status" value="1"/>
</dbReference>
<comment type="caution">
    <text evidence="1">The sequence shown here is derived from an EMBL/GenBank/DDBJ whole genome shotgun (WGS) entry which is preliminary data.</text>
</comment>
<evidence type="ECO:0000313" key="2">
    <source>
        <dbReference type="Proteomes" id="UP000624701"/>
    </source>
</evidence>
<dbReference type="InterPro" id="IPR031325">
    <property type="entry name" value="RHS_repeat"/>
</dbReference>
<organism evidence="1 2">
    <name type="scientific">Winogradskyella haliclonae</name>
    <dbReference type="NCBI Taxonomy" id="2048558"/>
    <lineage>
        <taxon>Bacteria</taxon>
        <taxon>Pseudomonadati</taxon>
        <taxon>Bacteroidota</taxon>
        <taxon>Flavobacteriia</taxon>
        <taxon>Flavobacteriales</taxon>
        <taxon>Flavobacteriaceae</taxon>
        <taxon>Winogradskyella</taxon>
    </lineage>
</organism>